<evidence type="ECO:0000313" key="4">
    <source>
        <dbReference type="Proteomes" id="UP001601288"/>
    </source>
</evidence>
<comment type="caution">
    <text evidence="3">The sequence shown here is derived from an EMBL/GenBank/DDBJ whole genome shotgun (WGS) entry which is preliminary data.</text>
</comment>
<gene>
    <name evidence="3" type="ORF">ACFYM3_43420</name>
</gene>
<dbReference type="InterPro" id="IPR045851">
    <property type="entry name" value="AMP-bd_C_sf"/>
</dbReference>
<dbReference type="Pfam" id="PF00501">
    <property type="entry name" value="AMP-binding"/>
    <property type="match status" value="1"/>
</dbReference>
<dbReference type="NCBIfam" id="NF004837">
    <property type="entry name" value="PRK06187.1"/>
    <property type="match status" value="1"/>
</dbReference>
<feature type="domain" description="AMP-binding enzyme C-terminal" evidence="2">
    <location>
        <begin position="437"/>
        <end position="512"/>
    </location>
</feature>
<evidence type="ECO:0000313" key="3">
    <source>
        <dbReference type="EMBL" id="MFE9231313.1"/>
    </source>
</evidence>
<dbReference type="InterPro" id="IPR050237">
    <property type="entry name" value="ATP-dep_AMP-bd_enzyme"/>
</dbReference>
<dbReference type="InterPro" id="IPR025110">
    <property type="entry name" value="AMP-bd_C"/>
</dbReference>
<dbReference type="InterPro" id="IPR020845">
    <property type="entry name" value="AMP-binding_CS"/>
</dbReference>
<protein>
    <submittedName>
        <fullName evidence="3">Long-chain-fatty-acid--CoA ligase</fullName>
        <ecNumber evidence="3">6.2.1.3</ecNumber>
    </submittedName>
</protein>
<dbReference type="Gene3D" id="3.30.300.30">
    <property type="match status" value="1"/>
</dbReference>
<dbReference type="Pfam" id="PF13193">
    <property type="entry name" value="AMP-binding_C"/>
    <property type="match status" value="1"/>
</dbReference>
<dbReference type="InterPro" id="IPR000873">
    <property type="entry name" value="AMP-dep_synth/lig_dom"/>
</dbReference>
<dbReference type="Proteomes" id="UP001601288">
    <property type="component" value="Unassembled WGS sequence"/>
</dbReference>
<dbReference type="PANTHER" id="PTHR43767">
    <property type="entry name" value="LONG-CHAIN-FATTY-ACID--COA LIGASE"/>
    <property type="match status" value="1"/>
</dbReference>
<dbReference type="EC" id="6.2.1.3" evidence="3"/>
<dbReference type="RefSeq" id="WP_358292774.1">
    <property type="nucleotide sequence ID" value="NZ_JBEYGJ010000070.1"/>
</dbReference>
<proteinExistence type="predicted"/>
<dbReference type="PANTHER" id="PTHR43767:SF1">
    <property type="entry name" value="NONRIBOSOMAL PEPTIDE SYNTHASE PES1 (EUROFUNG)-RELATED"/>
    <property type="match status" value="1"/>
</dbReference>
<feature type="domain" description="AMP-dependent synthetase/ligase" evidence="1">
    <location>
        <begin position="29"/>
        <end position="387"/>
    </location>
</feature>
<dbReference type="PROSITE" id="PS00455">
    <property type="entry name" value="AMP_BINDING"/>
    <property type="match status" value="1"/>
</dbReference>
<reference evidence="3 4" key="1">
    <citation type="submission" date="2024-10" db="EMBL/GenBank/DDBJ databases">
        <title>The Natural Products Discovery Center: Release of the First 8490 Sequenced Strains for Exploring Actinobacteria Biosynthetic Diversity.</title>
        <authorList>
            <person name="Kalkreuter E."/>
            <person name="Kautsar S.A."/>
            <person name="Yang D."/>
            <person name="Bader C.D."/>
            <person name="Teijaro C.N."/>
            <person name="Fluegel L."/>
            <person name="Davis C.M."/>
            <person name="Simpson J.R."/>
            <person name="Lauterbach L."/>
            <person name="Steele A.D."/>
            <person name="Gui C."/>
            <person name="Meng S."/>
            <person name="Li G."/>
            <person name="Viehrig K."/>
            <person name="Ye F."/>
            <person name="Su P."/>
            <person name="Kiefer A.F."/>
            <person name="Nichols A."/>
            <person name="Cepeda A.J."/>
            <person name="Yan W."/>
            <person name="Fan B."/>
            <person name="Jiang Y."/>
            <person name="Adhikari A."/>
            <person name="Zheng C.-J."/>
            <person name="Schuster L."/>
            <person name="Cowan T.M."/>
            <person name="Smanski M.J."/>
            <person name="Chevrette M.G."/>
            <person name="De Carvalho L.P.S."/>
            <person name="Shen B."/>
        </authorList>
    </citation>
    <scope>NUCLEOTIDE SEQUENCE [LARGE SCALE GENOMIC DNA]</scope>
    <source>
        <strain evidence="3 4">NPDC007066</strain>
    </source>
</reference>
<name>A0ABW6LT44_9ACTN</name>
<dbReference type="EMBL" id="JBIAFP010000056">
    <property type="protein sequence ID" value="MFE9231313.1"/>
    <property type="molecule type" value="Genomic_DNA"/>
</dbReference>
<keyword evidence="3" id="KW-0436">Ligase</keyword>
<organism evidence="3 4">
    <name type="scientific">Streptomyces massasporeus</name>
    <dbReference type="NCBI Taxonomy" id="67324"/>
    <lineage>
        <taxon>Bacteria</taxon>
        <taxon>Bacillati</taxon>
        <taxon>Actinomycetota</taxon>
        <taxon>Actinomycetes</taxon>
        <taxon>Kitasatosporales</taxon>
        <taxon>Streptomycetaceae</taxon>
        <taxon>Streptomyces</taxon>
    </lineage>
</organism>
<evidence type="ECO:0000259" key="2">
    <source>
        <dbReference type="Pfam" id="PF13193"/>
    </source>
</evidence>
<keyword evidence="4" id="KW-1185">Reference proteome</keyword>
<accession>A0ABW6LT44</accession>
<dbReference type="SUPFAM" id="SSF56801">
    <property type="entry name" value="Acetyl-CoA synthetase-like"/>
    <property type="match status" value="1"/>
</dbReference>
<dbReference type="InterPro" id="IPR042099">
    <property type="entry name" value="ANL_N_sf"/>
</dbReference>
<sequence length="529" mass="57829">MAKAVPLAAESIDRPVPGSDLHGILDFWSEAAPDAEALAEGDRRWTWSGLEDRVARLAAALAGDGMRPGHHFATLDKNAAATVEATFAAARDGHAHVIVNWRLSPREIEYVLADAQARILFVGAEFLPQVEQIRDRLPHLAKIVVVGGDADEYEDYLASAAPVPRSHRPEPDDCVLLLYTSGTTGFPKGAMLTHRSLGAHCVAAAEALGFSHDSVNMVAMPLFHVGGISWALISLWVRARTLIVRDVVPAAVLEQIQRQKVTHAFFVPTVYEYFLATPELDRANLSSLRCLGYGGSSMPLSLMRRCLERFTSDFYQVYGMTEASGVFSVLGPEAHRDPDRIHLLTSAGRPLSGVQVRVASPVTGEEVPRGRSGEFWIRSEQVMAGYWDKPEATAESFRDGWFRTGDAGFVDDDGFLFVRDRLKDMIISGGENIYPAEVERVIAEHPSVAEACVIGVPDPTYVEAVKAVVTVAPDAVVDAAELIAFCRERLAAYKCPKSVEVVQELPRTVTGKVLKRELRKAYSNNPDIS</sequence>
<evidence type="ECO:0000259" key="1">
    <source>
        <dbReference type="Pfam" id="PF00501"/>
    </source>
</evidence>
<dbReference type="Gene3D" id="3.40.50.12780">
    <property type="entry name" value="N-terminal domain of ligase-like"/>
    <property type="match status" value="1"/>
</dbReference>
<dbReference type="GO" id="GO:0004467">
    <property type="term" value="F:long-chain fatty acid-CoA ligase activity"/>
    <property type="evidence" value="ECO:0007669"/>
    <property type="project" value="UniProtKB-EC"/>
</dbReference>